<sequence>MDSEFGTDIHDGVENSTDIELRLGDDGAIVRSSVEGLSQLGQNEKNLHGSSGAELTINEGDEPYVGQEFESEASAHAFYSEYGMQMGFITRVSNLSRSRRDGTIIARTIVCNKEGYRVADKRDRKNIRPRAPTRVGCKAMISIKKLDSGKWAITKFVKEHTHALTPGKGRKGSIYNQFPNEHMRIQELTQQLLVERKRSASFRRIIDLLFNHIEEHTQNLSERIQYIVDSVKEIESEGKDHQKPR</sequence>
<dbReference type="EMBL" id="JBBPBK010000001">
    <property type="protein sequence ID" value="KAK9292140.1"/>
    <property type="molecule type" value="Genomic_DNA"/>
</dbReference>
<protein>
    <recommendedName>
        <fullName evidence="1">FAR1 domain-containing protein</fullName>
    </recommendedName>
</protein>
<reference evidence="2 4" key="1">
    <citation type="journal article" date="2024" name="Plant J.">
        <title>Genome sequences and population genomics reveal climatic adaptation and genomic divergence between two closely related sweetgum species.</title>
        <authorList>
            <person name="Xu W.Q."/>
            <person name="Ren C.Q."/>
            <person name="Zhang X.Y."/>
            <person name="Comes H.P."/>
            <person name="Liu X.H."/>
            <person name="Li Y.G."/>
            <person name="Kettle C.J."/>
            <person name="Jalonen R."/>
            <person name="Gaisberger H."/>
            <person name="Ma Y.Z."/>
            <person name="Qiu Y.X."/>
        </authorList>
    </citation>
    <scope>NUCLEOTIDE SEQUENCE [LARGE SCALE GENOMIC DNA]</scope>
    <source>
        <strain evidence="2">Hangzhou</strain>
    </source>
</reference>
<evidence type="ECO:0000313" key="2">
    <source>
        <dbReference type="EMBL" id="KAK9292140.1"/>
    </source>
</evidence>
<dbReference type="EMBL" id="JBBPBK010000001">
    <property type="protein sequence ID" value="KAK9292759.1"/>
    <property type="molecule type" value="Genomic_DNA"/>
</dbReference>
<evidence type="ECO:0000313" key="4">
    <source>
        <dbReference type="Proteomes" id="UP001415857"/>
    </source>
</evidence>
<reference evidence="2" key="2">
    <citation type="submission" date="2024-04" db="EMBL/GenBank/DDBJ databases">
        <authorList>
            <person name="Xu W."/>
            <person name="Ren C."/>
        </authorList>
    </citation>
    <scope>NUCLEOTIDE SEQUENCE</scope>
    <source>
        <strain evidence="2">Hangzhou</strain>
        <tissue evidence="2">Leaves</tissue>
    </source>
</reference>
<evidence type="ECO:0000259" key="1">
    <source>
        <dbReference type="Pfam" id="PF03101"/>
    </source>
</evidence>
<dbReference type="PANTHER" id="PTHR46328:SF10">
    <property type="entry name" value="PROTEIN FAR1-RELATED SEQUENCE 12-LIKE ISOFORM X1"/>
    <property type="match status" value="1"/>
</dbReference>
<dbReference type="Pfam" id="PF03101">
    <property type="entry name" value="FAR1"/>
    <property type="match status" value="1"/>
</dbReference>
<evidence type="ECO:0000313" key="3">
    <source>
        <dbReference type="EMBL" id="KAK9292759.1"/>
    </source>
</evidence>
<organism evidence="2 4">
    <name type="scientific">Liquidambar formosana</name>
    <name type="common">Formosan gum</name>
    <dbReference type="NCBI Taxonomy" id="63359"/>
    <lineage>
        <taxon>Eukaryota</taxon>
        <taxon>Viridiplantae</taxon>
        <taxon>Streptophyta</taxon>
        <taxon>Embryophyta</taxon>
        <taxon>Tracheophyta</taxon>
        <taxon>Spermatophyta</taxon>
        <taxon>Magnoliopsida</taxon>
        <taxon>eudicotyledons</taxon>
        <taxon>Gunneridae</taxon>
        <taxon>Pentapetalae</taxon>
        <taxon>Saxifragales</taxon>
        <taxon>Altingiaceae</taxon>
        <taxon>Liquidambar</taxon>
    </lineage>
</organism>
<name>A0AAP0S6Y5_LIQFO</name>
<keyword evidence="4" id="KW-1185">Reference proteome</keyword>
<dbReference type="Proteomes" id="UP001415857">
    <property type="component" value="Unassembled WGS sequence"/>
</dbReference>
<accession>A0AAP0S6Y5</accession>
<proteinExistence type="predicted"/>
<comment type="caution">
    <text evidence="2">The sequence shown here is derived from an EMBL/GenBank/DDBJ whole genome shotgun (WGS) entry which is preliminary data.</text>
</comment>
<feature type="domain" description="FAR1" evidence="1">
    <location>
        <begin position="78"/>
        <end position="165"/>
    </location>
</feature>
<dbReference type="AlphaFoldDB" id="A0AAP0S6Y5"/>
<dbReference type="PANTHER" id="PTHR46328">
    <property type="entry name" value="FAR-RED IMPAIRED RESPONSIVE (FAR1) FAMILY PROTEIN-RELATED"/>
    <property type="match status" value="1"/>
</dbReference>
<gene>
    <name evidence="2" type="ORF">L1049_020099</name>
    <name evidence="3" type="ORF">L1049_020739</name>
</gene>
<dbReference type="InterPro" id="IPR004330">
    <property type="entry name" value="FAR1_DNA_bnd_dom"/>
</dbReference>